<name>A0A1A9VZU9_9MUSC</name>
<dbReference type="Proteomes" id="UP000091820">
    <property type="component" value="Unassembled WGS sequence"/>
</dbReference>
<evidence type="ECO:0000313" key="4">
    <source>
        <dbReference type="Proteomes" id="UP000091820"/>
    </source>
</evidence>
<feature type="chain" id="PRO_5008399810" evidence="2">
    <location>
        <begin position="19"/>
        <end position="489"/>
    </location>
</feature>
<feature type="signal peptide" evidence="2">
    <location>
        <begin position="1"/>
        <end position="18"/>
    </location>
</feature>
<accession>A0A1A9VZU9</accession>
<feature type="region of interest" description="Disordered" evidence="1">
    <location>
        <begin position="452"/>
        <end position="489"/>
    </location>
</feature>
<reference evidence="3" key="2">
    <citation type="submission" date="2020-05" db="UniProtKB">
        <authorList>
            <consortium name="EnsemblMetazoa"/>
        </authorList>
    </citation>
    <scope>IDENTIFICATION</scope>
    <source>
        <strain evidence="3">IAEA</strain>
    </source>
</reference>
<evidence type="ECO:0000256" key="2">
    <source>
        <dbReference type="SAM" id="SignalP"/>
    </source>
</evidence>
<evidence type="ECO:0000256" key="1">
    <source>
        <dbReference type="SAM" id="MobiDB-lite"/>
    </source>
</evidence>
<evidence type="ECO:0000313" key="3">
    <source>
        <dbReference type="EnsemblMetazoa" id="GBRI000845-PA"/>
    </source>
</evidence>
<keyword evidence="4" id="KW-1185">Reference proteome</keyword>
<dbReference type="EnsemblMetazoa" id="GBRI000845-RA">
    <property type="protein sequence ID" value="GBRI000845-PA"/>
    <property type="gene ID" value="GBRI000845"/>
</dbReference>
<reference evidence="4" key="1">
    <citation type="submission" date="2014-03" db="EMBL/GenBank/DDBJ databases">
        <authorList>
            <person name="Aksoy S."/>
            <person name="Warren W."/>
            <person name="Wilson R.K."/>
        </authorList>
    </citation>
    <scope>NUCLEOTIDE SEQUENCE [LARGE SCALE GENOMIC DNA]</scope>
    <source>
        <strain evidence="4">IAEA</strain>
    </source>
</reference>
<protein>
    <submittedName>
        <fullName evidence="3">Uncharacterized protein</fullName>
    </submittedName>
</protein>
<proteinExistence type="predicted"/>
<keyword evidence="2" id="KW-0732">Signal</keyword>
<organism evidence="3 4">
    <name type="scientific">Glossina brevipalpis</name>
    <dbReference type="NCBI Taxonomy" id="37001"/>
    <lineage>
        <taxon>Eukaryota</taxon>
        <taxon>Metazoa</taxon>
        <taxon>Ecdysozoa</taxon>
        <taxon>Arthropoda</taxon>
        <taxon>Hexapoda</taxon>
        <taxon>Insecta</taxon>
        <taxon>Pterygota</taxon>
        <taxon>Neoptera</taxon>
        <taxon>Endopterygota</taxon>
        <taxon>Diptera</taxon>
        <taxon>Brachycera</taxon>
        <taxon>Muscomorpha</taxon>
        <taxon>Hippoboscoidea</taxon>
        <taxon>Glossinidae</taxon>
        <taxon>Glossina</taxon>
    </lineage>
</organism>
<dbReference type="AlphaFoldDB" id="A0A1A9VZU9"/>
<dbReference type="VEuPathDB" id="VectorBase:GBRI000845"/>
<sequence>MKTVILYILCYLVPRIWCECSLEIPYEKEYAPLWEKKVGDRWFKIPYITRRLELQSGEIIKGYCATKFESVTYSHNHKNIIGSIVHNKNHLYSFHYSTSTSTTTTTPPRQDYMEILGRYITLECFGDSLKHEIYVLRDNMPKCKEVKWSVNLKSAQNIETKTCWYKDDHQIFELSTNNLEPNRILAHVSYDFKELSLQTIRYKTIKRTTADRKANRFLPVVLNDLPEVTPLSIEGGSLNTTSLHDENDVLQKSLETMSVRNPWLKSARYEYDNIIQSGPFINQFNQYHQLLDILWWHPLRVTNWYRFLNALEEHTNVHSYMIYMGTLDVVQIPIWSNPGKFQYLEVKNGYNNNNTVPQYVWTYLESSDGKNPDLYVFGYNSPYAEFFNSNEVKFCTDICSDFDWLKNARSSFHYGNFGIVFCCSPESVKESAYGKKLPYKLSSPVLDISDKSVNISSEEEKEETVEKSEEKVENPKIQDLVENSNKPRT</sequence>
<feature type="compositionally biased region" description="Basic and acidic residues" evidence="1">
    <location>
        <begin position="464"/>
        <end position="476"/>
    </location>
</feature>
<dbReference type="STRING" id="37001.A0A1A9VZU9"/>